<feature type="transmembrane region" description="Helical" evidence="1">
    <location>
        <begin position="133"/>
        <end position="153"/>
    </location>
</feature>
<feature type="transmembrane region" description="Helical" evidence="1">
    <location>
        <begin position="197"/>
        <end position="225"/>
    </location>
</feature>
<feature type="transmembrane region" description="Helical" evidence="1">
    <location>
        <begin position="159"/>
        <end position="176"/>
    </location>
</feature>
<keyword evidence="3" id="KW-1185">Reference proteome</keyword>
<keyword evidence="1" id="KW-0812">Transmembrane</keyword>
<feature type="transmembrane region" description="Helical" evidence="1">
    <location>
        <begin position="77"/>
        <end position="102"/>
    </location>
</feature>
<evidence type="ECO:0000256" key="1">
    <source>
        <dbReference type="SAM" id="Phobius"/>
    </source>
</evidence>
<comment type="caution">
    <text evidence="2">The sequence shown here is derived from an EMBL/GenBank/DDBJ whole genome shotgun (WGS) entry which is preliminary data.</text>
</comment>
<feature type="transmembrane region" description="Helical" evidence="1">
    <location>
        <begin position="36"/>
        <end position="57"/>
    </location>
</feature>
<protein>
    <recommendedName>
        <fullName evidence="4">Glycerophosphoryl diester phosphodiesterase family protein</fullName>
    </recommendedName>
</protein>
<reference evidence="2 3" key="1">
    <citation type="submission" date="2018-08" db="EMBL/GenBank/DDBJ databases">
        <title>Genomic Encyclopedia of Type Strains, Phase III (KMG-III): the genomes of soil and plant-associated and newly described type strains.</title>
        <authorList>
            <person name="Whitman W."/>
        </authorList>
    </citation>
    <scope>NUCLEOTIDE SEQUENCE [LARGE SCALE GENOMIC DNA]</scope>
    <source>
        <strain evidence="2 3">325-5</strain>
    </source>
</reference>
<evidence type="ECO:0000313" key="2">
    <source>
        <dbReference type="EMBL" id="REE82080.1"/>
    </source>
</evidence>
<organism evidence="2 3">
    <name type="scientific">Lutibacter oceani</name>
    <dbReference type="NCBI Taxonomy" id="1853311"/>
    <lineage>
        <taxon>Bacteria</taxon>
        <taxon>Pseudomonadati</taxon>
        <taxon>Bacteroidota</taxon>
        <taxon>Flavobacteriia</taxon>
        <taxon>Flavobacteriales</taxon>
        <taxon>Flavobacteriaceae</taxon>
        <taxon>Lutibacter</taxon>
    </lineage>
</organism>
<feature type="transmembrane region" description="Helical" evidence="1">
    <location>
        <begin position="247"/>
        <end position="275"/>
    </location>
</feature>
<evidence type="ECO:0000313" key="3">
    <source>
        <dbReference type="Proteomes" id="UP000256429"/>
    </source>
</evidence>
<name>A0A3D9RQ90_9FLAO</name>
<sequence>MENSNFLEFKKERDLGAIITDTFKFIRENWKEYFKFMIKIIGPILLIGAALLMFAVISYSSAAKGLLTLDQGDPSLFFSGFSGILGWAFIMMIVWGLVYTLLAEVSLYYVKSYIANNGVANFDEVKQNTYKNIWKFIGLGIVSILIIFVGYVLCFLPSIYFSVVLFLGFSIMVFENKSVGDTISHCFKLIKNEWWNTFGVLIVLSILVGILGIAFTIPSMIYQLISTGIFMNSEDPTAVLGLFDDPIYMALTFLAYFGKFLFYSITLIASAFIYFDLNEQKNFTGTYEKIDSLGGTNSEE</sequence>
<proteinExistence type="predicted"/>
<gene>
    <name evidence="2" type="ORF">BX611_1623</name>
</gene>
<evidence type="ECO:0008006" key="4">
    <source>
        <dbReference type="Google" id="ProtNLM"/>
    </source>
</evidence>
<dbReference type="AlphaFoldDB" id="A0A3D9RQ90"/>
<accession>A0A3D9RQ90</accession>
<keyword evidence="1" id="KW-0472">Membrane</keyword>
<dbReference type="Proteomes" id="UP000256429">
    <property type="component" value="Unassembled WGS sequence"/>
</dbReference>
<dbReference type="OrthoDB" id="1049480at2"/>
<dbReference type="RefSeq" id="WP_115879932.1">
    <property type="nucleotide sequence ID" value="NZ_QTTQ01000010.1"/>
</dbReference>
<dbReference type="EMBL" id="QTTQ01000010">
    <property type="protein sequence ID" value="REE82080.1"/>
    <property type="molecule type" value="Genomic_DNA"/>
</dbReference>
<keyword evidence="1" id="KW-1133">Transmembrane helix</keyword>